<feature type="domain" description="SRCR" evidence="12">
    <location>
        <begin position="1058"/>
        <end position="1149"/>
    </location>
</feature>
<keyword evidence="5 11" id="KW-1133">Transmembrane helix</keyword>
<dbReference type="Gene3D" id="3.10.250.10">
    <property type="entry name" value="SRCR-like domain"/>
    <property type="match status" value="27"/>
</dbReference>
<dbReference type="SMART" id="SM00202">
    <property type="entry name" value="SR"/>
    <property type="match status" value="22"/>
</dbReference>
<feature type="domain" description="SRCR" evidence="12">
    <location>
        <begin position="263"/>
        <end position="366"/>
    </location>
</feature>
<keyword evidence="3" id="KW-0732">Signal</keyword>
<keyword evidence="7 9" id="KW-1015">Disulfide bond</keyword>
<dbReference type="EMBL" id="PZQS01000013">
    <property type="protein sequence ID" value="PVD19831.1"/>
    <property type="molecule type" value="Genomic_DNA"/>
</dbReference>
<feature type="disulfide bond" evidence="9">
    <location>
        <begin position="1399"/>
        <end position="1409"/>
    </location>
</feature>
<feature type="domain" description="SRCR" evidence="12">
    <location>
        <begin position="2258"/>
        <end position="2373"/>
    </location>
</feature>
<feature type="disulfide bond" evidence="9">
    <location>
        <begin position="334"/>
        <end position="344"/>
    </location>
</feature>
<dbReference type="Proteomes" id="UP000245119">
    <property type="component" value="Linkage Group LG13"/>
</dbReference>
<feature type="disulfide bond" evidence="9">
    <location>
        <begin position="2016"/>
        <end position="2026"/>
    </location>
</feature>
<feature type="disulfide bond" evidence="9">
    <location>
        <begin position="833"/>
        <end position="843"/>
    </location>
</feature>
<dbReference type="GO" id="GO:0016020">
    <property type="term" value="C:membrane"/>
    <property type="evidence" value="ECO:0007669"/>
    <property type="project" value="UniProtKB-SubCell"/>
</dbReference>
<keyword evidence="2 11" id="KW-0812">Transmembrane</keyword>
<feature type="domain" description="SRCR" evidence="12">
    <location>
        <begin position="1833"/>
        <end position="1937"/>
    </location>
</feature>
<dbReference type="PROSITE" id="PS50287">
    <property type="entry name" value="SRCR_2"/>
    <property type="match status" value="29"/>
</dbReference>
<feature type="transmembrane region" description="Helical" evidence="11">
    <location>
        <begin position="3370"/>
        <end position="3392"/>
    </location>
</feature>
<comment type="caution">
    <text evidence="13">The sequence shown here is derived from an EMBL/GenBank/DDBJ whole genome shotgun (WGS) entry which is preliminary data.</text>
</comment>
<dbReference type="STRING" id="400727.A0A2T7NF92"/>
<feature type="disulfide bond" evidence="9">
    <location>
        <begin position="1767"/>
        <end position="1831"/>
    </location>
</feature>
<evidence type="ECO:0000313" key="13">
    <source>
        <dbReference type="EMBL" id="PVD19831.1"/>
    </source>
</evidence>
<name>A0A2T7NF92_POMCA</name>
<feature type="disulfide bond" evidence="9">
    <location>
        <begin position="1297"/>
        <end position="1307"/>
    </location>
</feature>
<feature type="domain" description="SRCR" evidence="12">
    <location>
        <begin position="2055"/>
        <end position="2158"/>
    </location>
</feature>
<feature type="disulfide bond" evidence="9">
    <location>
        <begin position="2663"/>
        <end position="2673"/>
    </location>
</feature>
<feature type="domain" description="SRCR" evidence="12">
    <location>
        <begin position="63"/>
        <end position="109"/>
    </location>
</feature>
<feature type="domain" description="SRCR" evidence="12">
    <location>
        <begin position="1934"/>
        <end position="2048"/>
    </location>
</feature>
<feature type="compositionally biased region" description="Polar residues" evidence="10">
    <location>
        <begin position="3460"/>
        <end position="3473"/>
    </location>
</feature>
<dbReference type="InterPro" id="IPR001190">
    <property type="entry name" value="SRCR"/>
</dbReference>
<feature type="disulfide bond" evidence="9">
    <location>
        <begin position="1227"/>
        <end position="1237"/>
    </location>
</feature>
<evidence type="ECO:0000256" key="9">
    <source>
        <dbReference type="PROSITE-ProRule" id="PRU00196"/>
    </source>
</evidence>
<feature type="disulfide bond" evidence="9">
    <location>
        <begin position="1809"/>
        <end position="1819"/>
    </location>
</feature>
<feature type="disulfide bond" evidence="9">
    <location>
        <begin position="964"/>
        <end position="1028"/>
    </location>
</feature>
<feature type="disulfide bond" evidence="9">
    <location>
        <begin position="2774"/>
        <end position="2784"/>
    </location>
</feature>
<feature type="domain" description="SRCR" evidence="12">
    <location>
        <begin position="141"/>
        <end position="253"/>
    </location>
</feature>
<evidence type="ECO:0000256" key="7">
    <source>
        <dbReference type="ARBA" id="ARBA00023157"/>
    </source>
</evidence>
<feature type="domain" description="SRCR" evidence="12">
    <location>
        <begin position="2488"/>
        <end position="2585"/>
    </location>
</feature>
<evidence type="ECO:0000256" key="8">
    <source>
        <dbReference type="ARBA" id="ARBA00023180"/>
    </source>
</evidence>
<feature type="domain" description="SRCR" evidence="12">
    <location>
        <begin position="1321"/>
        <end position="1432"/>
    </location>
</feature>
<feature type="domain" description="SRCR" evidence="12">
    <location>
        <begin position="498"/>
        <end position="597"/>
    </location>
</feature>
<evidence type="ECO:0000256" key="2">
    <source>
        <dbReference type="ARBA" id="ARBA00022692"/>
    </source>
</evidence>
<feature type="domain" description="SRCR" evidence="12">
    <location>
        <begin position="1521"/>
        <end position="1635"/>
    </location>
</feature>
<evidence type="ECO:0000256" key="10">
    <source>
        <dbReference type="SAM" id="MobiDB-lite"/>
    </source>
</evidence>
<dbReference type="FunFam" id="3.10.250.10:FF:000016">
    <property type="entry name" value="Scavenger receptor cysteine-rich protein type 12"/>
    <property type="match status" value="5"/>
</dbReference>
<feature type="domain" description="SRCR" evidence="12">
    <location>
        <begin position="604"/>
        <end position="652"/>
    </location>
</feature>
<feature type="region of interest" description="Disordered" evidence="10">
    <location>
        <begin position="3236"/>
        <end position="3329"/>
    </location>
</feature>
<feature type="disulfide bond" evidence="9">
    <location>
        <begin position="725"/>
        <end position="735"/>
    </location>
</feature>
<dbReference type="FunFam" id="3.10.250.10:FF:000001">
    <property type="entry name" value="Lysyl oxidase 4 isoform X1"/>
    <property type="match status" value="1"/>
</dbReference>
<feature type="domain" description="SRCR" evidence="12">
    <location>
        <begin position="1731"/>
        <end position="1837"/>
    </location>
</feature>
<feature type="domain" description="SRCR" evidence="12">
    <location>
        <begin position="3025"/>
        <end position="3121"/>
    </location>
</feature>
<evidence type="ECO:0000256" key="4">
    <source>
        <dbReference type="ARBA" id="ARBA00022737"/>
    </source>
</evidence>
<feature type="disulfide bond" evidence="9">
    <location>
        <begin position="1603"/>
        <end position="1613"/>
    </location>
</feature>
<feature type="domain" description="SRCR" evidence="12">
    <location>
        <begin position="2703"/>
        <end position="2807"/>
    </location>
</feature>
<reference evidence="13 14" key="1">
    <citation type="submission" date="2018-04" db="EMBL/GenBank/DDBJ databases">
        <title>The genome of golden apple snail Pomacea canaliculata provides insight into stress tolerance and invasive adaptation.</title>
        <authorList>
            <person name="Liu C."/>
            <person name="Liu B."/>
            <person name="Ren Y."/>
            <person name="Zhang Y."/>
            <person name="Wang H."/>
            <person name="Li S."/>
            <person name="Jiang F."/>
            <person name="Yin L."/>
            <person name="Zhang G."/>
            <person name="Qian W."/>
            <person name="Fan W."/>
        </authorList>
    </citation>
    <scope>NUCLEOTIDE SEQUENCE [LARGE SCALE GENOMIC DNA]</scope>
    <source>
        <strain evidence="13">SZHN2017</strain>
        <tissue evidence="13">Muscle</tissue>
    </source>
</reference>
<feature type="disulfide bond" evidence="9">
    <location>
        <begin position="567"/>
        <end position="577"/>
    </location>
</feature>
<feature type="disulfide bond" evidence="9">
    <location>
        <begin position="1707"/>
        <end position="1717"/>
    </location>
</feature>
<evidence type="ECO:0000259" key="12">
    <source>
        <dbReference type="PROSITE" id="PS50287"/>
    </source>
</evidence>
<feature type="domain" description="SRCR" evidence="12">
    <location>
        <begin position="2380"/>
        <end position="2485"/>
    </location>
</feature>
<comment type="subcellular location">
    <subcellularLocation>
        <location evidence="1">Membrane</location>
        <topology evidence="1">Single-pass membrane protein</topology>
    </subcellularLocation>
</comment>
<proteinExistence type="predicted"/>
<feature type="disulfide bond" evidence="9">
    <location>
        <begin position="2341"/>
        <end position="2351"/>
    </location>
</feature>
<feature type="region of interest" description="Disordered" evidence="10">
    <location>
        <begin position="3456"/>
        <end position="3479"/>
    </location>
</feature>
<feature type="disulfide bond" evidence="9">
    <location>
        <begin position="3091"/>
        <end position="3101"/>
    </location>
</feature>
<dbReference type="SUPFAM" id="SSF56487">
    <property type="entry name" value="SRCR-like"/>
    <property type="match status" value="28"/>
</dbReference>
<comment type="caution">
    <text evidence="9">Lacks conserved residue(s) required for the propagation of feature annotation.</text>
</comment>
<keyword evidence="6 11" id="KW-0472">Membrane</keyword>
<protein>
    <recommendedName>
        <fullName evidence="12">SRCR domain-containing protein</fullName>
    </recommendedName>
</protein>
<feature type="disulfide bond" evidence="9">
    <location>
        <begin position="2233"/>
        <end position="2243"/>
    </location>
</feature>
<feature type="domain" description="SRCR" evidence="12">
    <location>
        <begin position="1639"/>
        <end position="1736"/>
    </location>
</feature>
<feature type="disulfide bond" evidence="9">
    <location>
        <begin position="2447"/>
        <end position="2457"/>
    </location>
</feature>
<evidence type="ECO:0000256" key="3">
    <source>
        <dbReference type="ARBA" id="ARBA00022729"/>
    </source>
</evidence>
<feature type="domain" description="SRCR" evidence="12">
    <location>
        <begin position="3132"/>
        <end position="3217"/>
    </location>
</feature>
<feature type="disulfide bond" evidence="9">
    <location>
        <begin position="2124"/>
        <end position="2134"/>
    </location>
</feature>
<gene>
    <name evidence="13" type="ORF">C0Q70_20322</name>
</gene>
<keyword evidence="4" id="KW-0677">Repeat</keyword>
<evidence type="ECO:0000256" key="1">
    <source>
        <dbReference type="ARBA" id="ARBA00004167"/>
    </source>
</evidence>
<evidence type="ECO:0000256" key="5">
    <source>
        <dbReference type="ARBA" id="ARBA00022989"/>
    </source>
</evidence>
<feature type="domain" description="SRCR" evidence="12">
    <location>
        <begin position="934"/>
        <end position="1040"/>
    </location>
</feature>
<feature type="disulfide bond" evidence="9">
    <location>
        <begin position="2988"/>
        <end position="2998"/>
    </location>
</feature>
<feature type="disulfide bond" evidence="9">
    <location>
        <begin position="1117"/>
        <end position="1127"/>
    </location>
</feature>
<keyword evidence="14" id="KW-1185">Reference proteome</keyword>
<evidence type="ECO:0000313" key="14">
    <source>
        <dbReference type="Proteomes" id="UP000245119"/>
    </source>
</evidence>
<dbReference type="OrthoDB" id="536948at2759"/>
<evidence type="ECO:0000256" key="11">
    <source>
        <dbReference type="SAM" id="Phobius"/>
    </source>
</evidence>
<dbReference type="FunFam" id="3.10.250.10:FF:000005">
    <property type="entry name" value="Neurotrypsin isoform A"/>
    <property type="match status" value="1"/>
</dbReference>
<dbReference type="Pfam" id="PF00530">
    <property type="entry name" value="SRCR"/>
    <property type="match status" value="23"/>
</dbReference>
<organism evidence="13 14">
    <name type="scientific">Pomacea canaliculata</name>
    <name type="common">Golden apple snail</name>
    <dbReference type="NCBI Taxonomy" id="400727"/>
    <lineage>
        <taxon>Eukaryota</taxon>
        <taxon>Metazoa</taxon>
        <taxon>Spiralia</taxon>
        <taxon>Lophotrochozoa</taxon>
        <taxon>Mollusca</taxon>
        <taxon>Gastropoda</taxon>
        <taxon>Caenogastropoda</taxon>
        <taxon>Architaenioglossa</taxon>
        <taxon>Ampullarioidea</taxon>
        <taxon>Ampullariidae</taxon>
        <taxon>Pomacea</taxon>
    </lineage>
</organism>
<feature type="disulfide bond" evidence="9">
    <location>
        <begin position="1357"/>
        <end position="1421"/>
    </location>
</feature>
<accession>A0A2T7NF92</accession>
<evidence type="ECO:0000256" key="6">
    <source>
        <dbReference type="ARBA" id="ARBA00023136"/>
    </source>
</evidence>
<feature type="domain" description="SRCR" evidence="12">
    <location>
        <begin position="1264"/>
        <end position="1326"/>
    </location>
</feature>
<dbReference type="PRINTS" id="PR00258">
    <property type="entry name" value="SPERACTRCPTR"/>
</dbReference>
<sequence>MLQGVKNHRFGAGTGNIYRGQFVCDQDAKTLQTCLQTTRTADCDRFSSIGVFCYNDPKDVFKMRLVGGQEVKKMKAGRLEVAVGDLPWGSVCADSFGEMEAEAACRQMGYQHGDNCNQSLFGDGACRQSRPVAVRCINAAVRLKTSSDGTFNAGTVQLYTEGEGWYDVCHDGWNKIDAQKVCSELGFTDGREMCCNTLGYSHAGSDTAVGVYTYVSCSFNDQSLSVCNKRKGAPFSCPKMSNGVRGLASVICYEEPRRMNTSVQVHISGNELAGPVSVSRFGLQGQICMNKFTDNEAQVVCRMLGHRGGRALGPVPSAESLVSEGPVWLQSLKCRGTESTIENCDVSTWGLPMEKCTVGNPQVVCYRSGGLMSTGHNSQHFGPVVITRDHESGGICSLDTTDVEASVICKSMGYRVRLNPGSDFDGVVETAICSPDGHTHPTPPPGRSLACNAQGERITSMTVPEHRLALVVQMTMSPLHACTINQKKLLPSVAADKYILDFGTNSRLHATGRVQVYQSGVFGYVCDDQWTAKDASVICRGMGNKGGIPYYSPGSFPGPYFVNQPGCYGNETTLEECLGSKETNSCSSRRAAGVLCYSKSAPVLRIGVDSHVHNMGVLRLSVDYKEGRICALGWDDKDAHVACTQMGFRDGLAVKLVDGNVKANQLTGTVHVWHGDKVKSWKSLCGRTFSDNEATSICNGLGFRYYAIIKAAPLVNDYEVIGLQCSGKEASAASCHYTSVQCNDQDGLARLTCFNDMDDNHQDLGFTWSIQKGYYGEVHVAHSHIKGVVCEEGWGDKEAATLCRQFGFAGGRSLGTTMLLNEQELLVISNVSCPQGASDMSQCTYSTDVSPQCRNTLTAAGVLCDKTDMEVSYDGVWGRVCTPPGQKMMLMCCADSSALKVVTSAMVAIVSAQAPYTWTTCSVDHTIDHCWPVPTMVGGAIMTLSSMNFGVVQVWKGDAYSLKCSHGFDDEAANNLCSSLGYSHGKSLCCDAFGKIPFSLTAEEVQCAGHIGEAFDKCKIRASEYSQCLNDFGYASAVCSTVQSGDAYRIKLSLGQMGQIMITHFNHEGFICSEGFDNNAASVVCQEAGYKAGFAYIYNNPRNTPIQDIRWLGNLNCSGSERRLKDCGNARWGQLGTCHTSRDAAAMCFKSAEMARVAWRLVEGPTRKEGRVEVLINGTWGTVCGLSVTDREAAVICQQMGYPSGTVNNIGKHGAGIGPVWISNISCTGAENSPFKCPMNHLGKADSECASHNYDLSIKCDDAANLICRELGYDQGHHQCCSAFGPVSSTNFTLVECTGQESDLSHCRLKTEASCFSGEYISLACTSAGRDDGLKAQLQGFAGMAMAYRYLMPGAICADGFTTKEATVFCMELGYEAAYVLPPLAVTSSMPIVLGALRCTGEERLLKNCIYPPFEVSIKNCTSRTAANRTIRRHNSETKRLVMKRREIKPIGHRGLTPADGALYAKPLNANWGAVCGKGFTQASVDVACSEMGYEHGIATCCQAYGQNSDSISMSKDYASVACYNGQRPKDYKLKLSGERGGEVKVTYLGIEGRICSDSWDNSDALVTCRELGFSRGEAYTHLKDPYLDGNKTGPYWSSEFKCTGNEIRLGDCSHIGWGNVTSCPSKHFAGARCNGCQVRLVGTSKDYGRVEVLSPATKLWLPVCQDSLTSFTANLICRELGYDQGHHQCCSAFGPVSSTNFSLVECTGQESDLSHCRLKTEASCFSGEYISLACSSAGRDEGLKAQLQGFAGMAMAYRYLMPGAICADGFTTKEATVFCMELGYEAAYVLPPLAVTSSMPIVLGALRCTGEERLLKNCSYPPFEVSIKNCTSRTAANRGLTPADGALYAKPLNANWGAVCGKGFTQASADVACSEMGYEHGIATCCQAYGQNSDSISMSKVSCSGTESRLLDCPLSTAHDERMRCDLQDYASVACYNGQRPKDYKLKLSGERGGEVKVTYLGIEGRICSDSWDNSDALVTCRELGFSKGEAYTHLKDPYLDGDKTGPYWSSEFNCTGNEIRLGDCSHIGWGNVTSCTSKHFAGALCYDDQGFSFKLGQGDIYYGLVNISVNGVWGTLCDPNWNHASAAVLCRMIGYSDGELWYAKNQPTNQTSEPLWGSKLQCQGNEKKLEDCTSVGWVPASQVCSSFSYLATAYCYGRVKLSSGRPDVVSHGAVIIYHKNQWLQVCDAGFDDVTARKACQNMGYNDGKAICCSAYKGVSVFEMHPNVTVRCNGNEATINDCIREEACTSGQYASVICLKNDQSFKENYDIKLSQQSTGALSVTYYGVPGRICSQEWDDADASVYCRSAGFTSGFAFHQQFYNSPTEQDVGPFWLSDFRCTGKEGNLMDCPHQERLSLGNCSASHTASVVCYRESGIQYRINGGNHNTGRVELAIDGQWGSVCGVTWDDQAASVFCRSLNFTHGVAITNTDFGQGSGPIWMNGVICNGTEASIHQCPHAGFYKGKHQGLSLCNSHDYDAAVFCHQNVRLNRPHGSSEGGLLVYQGNKWTGVCDSQFSNVEATVACRSLMQGFNDGVVIPGSSFGDLGTDISMSIKCQGDEKDISKCHISMGSCPSQQYMSVSCSTTPIDVSGMPVRFAENDNSAYHGIVEVRYKGVWSRICQQGWDDADATVFCRQLGYKAGVQYLHHKKNPQPIQLRDMDCFGNEKLLSNCNYSTSPDLKNCNFGSNDAGAICYNNTGIAYRLYGGFNSGDNITGRVEIAYDGEWGTICEWDWSASNARVLCRNLGYLDGIPASAPSPPLPEREYFLSASFCDGNENNIFSCLNTGFKSGYLGDLCGGEAYATCYKQEVAITSIRLVNTEGKVGTNHGRVEVFVQGPNAWGCICDDYWDHHDASVVCRELGYDYGVAHSQGKHEIANGYIWLDNVECLGNETSLTECKHRGISTTNCQHYEDAGVSCYSFTWSIQKGYYGEVHVAHSHIKGVVCEEGWGDKEAATLCRQFGFAGGRFLGTTMLRTEQGVTFFNVSCPQGASDMSQCSTVVSPQCHSMTAAGVLCYRTNNGIEFRLAGGSLFEGQVMVGYDGEWHALHTTSWSKDDADVLCRELGFTGGDISNATYNVSSSPIYLGNVQCGPHHRSLLACPNDGWGSYKYISDYARVHCVPKVTLSNITFGAVQVWKGDAYSLKCSHGFDDEAASTLCLSLGYSHGRSACCNFFGTFPLTTIESKCGHREEFDTCKNILATPQCFHDFGYASAVCSTVNSSVDYMSTSTTKPTTTFTTSSTSRTTITSTNASSTTTTTPTTTTSKPTTKTTMSTTTTTKQAQTTTTTQVYTTSTKPTTRQPTTSTKPTTTVKSSTTPPTTKAKAVTSSVSVTPTTQTISDYTSSTHSSNTPVEGGITEAQAHSTVKTNAAAIAVPIIVILLVASVSVVVMYKFHQRRKAIPHQRFDDNIMEQHPDGSIAMQNQLYDMGGVEVNPFTLSGTSKYMTGASEITLGSDGNAHYTNQSNGQTQRNGNDGYANPLFNVVEQAASSKRMDKNGVY</sequence>
<feature type="domain" description="SRCR" evidence="12">
    <location>
        <begin position="2161"/>
        <end position="2260"/>
    </location>
</feature>
<feature type="domain" description="SRCR" evidence="12">
    <location>
        <begin position="2816"/>
        <end position="2920"/>
    </location>
</feature>
<feature type="disulfide bond" evidence="9">
    <location>
        <begin position="1904"/>
        <end position="1914"/>
    </location>
</feature>
<dbReference type="PANTHER" id="PTHR19331:SF487">
    <property type="entry name" value="SOLUBLE SCAVENGER RECEPTOR CYSTEINE-RICH DOMAIN-CONTAINING PROTEIN SSC5D"/>
    <property type="match status" value="1"/>
</dbReference>
<feature type="disulfide bond" evidence="9">
    <location>
        <begin position="217"/>
        <end position="227"/>
    </location>
</feature>
<feature type="domain" description="SRCR" evidence="12">
    <location>
        <begin position="776"/>
        <end position="865"/>
    </location>
</feature>
<feature type="domain" description="SRCR" evidence="12">
    <location>
        <begin position="1159"/>
        <end position="1261"/>
    </location>
</feature>
<feature type="domain" description="SRCR" evidence="12">
    <location>
        <begin position="2596"/>
        <end position="2696"/>
    </location>
</feature>
<dbReference type="PANTHER" id="PTHR19331">
    <property type="entry name" value="SCAVENGER RECEPTOR DOMAIN-CONTAINING"/>
    <property type="match status" value="1"/>
</dbReference>
<feature type="disulfide bond" evidence="9">
    <location>
        <begin position="2557"/>
        <end position="2567"/>
    </location>
</feature>
<keyword evidence="8" id="KW-0325">Glycoprotein</keyword>
<feature type="domain" description="SRCR" evidence="12">
    <location>
        <begin position="654"/>
        <end position="754"/>
    </location>
</feature>
<feature type="disulfide bond" evidence="9">
    <location>
        <begin position="803"/>
        <end position="864"/>
    </location>
</feature>
<feature type="domain" description="SRCR" evidence="12">
    <location>
        <begin position="1448"/>
        <end position="1493"/>
    </location>
</feature>
<feature type="disulfide bond" evidence="9">
    <location>
        <begin position="2889"/>
        <end position="2899"/>
    </location>
</feature>
<dbReference type="InterPro" id="IPR036772">
    <property type="entry name" value="SRCR-like_dom_sf"/>
</dbReference>
<feature type="domain" description="SRCR" evidence="12">
    <location>
        <begin position="2932"/>
        <end position="3017"/>
    </location>
</feature>